<protein>
    <submittedName>
        <fullName evidence="9">MFS family permease</fullName>
    </submittedName>
</protein>
<feature type="transmembrane region" description="Helical" evidence="7">
    <location>
        <begin position="85"/>
        <end position="109"/>
    </location>
</feature>
<dbReference type="InterPro" id="IPR020846">
    <property type="entry name" value="MFS_dom"/>
</dbReference>
<feature type="transmembrane region" description="Helical" evidence="7">
    <location>
        <begin position="340"/>
        <end position="361"/>
    </location>
</feature>
<keyword evidence="3" id="KW-1003">Cell membrane</keyword>
<dbReference type="PANTHER" id="PTHR42718:SF46">
    <property type="entry name" value="BLR6921 PROTEIN"/>
    <property type="match status" value="1"/>
</dbReference>
<keyword evidence="2" id="KW-0813">Transport</keyword>
<evidence type="ECO:0000256" key="2">
    <source>
        <dbReference type="ARBA" id="ARBA00022448"/>
    </source>
</evidence>
<evidence type="ECO:0000256" key="4">
    <source>
        <dbReference type="ARBA" id="ARBA00022692"/>
    </source>
</evidence>
<dbReference type="PROSITE" id="PS50850">
    <property type="entry name" value="MFS"/>
    <property type="match status" value="1"/>
</dbReference>
<dbReference type="RefSeq" id="WP_179772401.1">
    <property type="nucleotide sequence ID" value="NZ_JACCFK010000001.1"/>
</dbReference>
<feature type="transmembrane region" description="Helical" evidence="7">
    <location>
        <begin position="367"/>
        <end position="391"/>
    </location>
</feature>
<evidence type="ECO:0000259" key="8">
    <source>
        <dbReference type="PROSITE" id="PS50850"/>
    </source>
</evidence>
<dbReference type="EMBL" id="JACCFK010000001">
    <property type="protein sequence ID" value="NYI88109.1"/>
    <property type="molecule type" value="Genomic_DNA"/>
</dbReference>
<keyword evidence="4 7" id="KW-0812">Transmembrane</keyword>
<comment type="subcellular location">
    <subcellularLocation>
        <location evidence="1">Cell membrane</location>
        <topology evidence="1">Multi-pass membrane protein</topology>
    </subcellularLocation>
</comment>
<dbReference type="GO" id="GO:0022857">
    <property type="term" value="F:transmembrane transporter activity"/>
    <property type="evidence" value="ECO:0007669"/>
    <property type="project" value="InterPro"/>
</dbReference>
<sequence>MSAAPATHVPGLSTAAKTKAMTAVCLAQFAVVLDSFVGFVALPSIQRDLGFSGAGVTWVINSYILVFGGFLVFGGRCADVIGQRVTFLWGTGIFAVTSVICGLSVSPYMLVGARFAQGLGAALMAPAALAILVRTFHDGPGRRRALTLWGIVSGCGATTGLVAGGALVDLFSWPSIFFVNLPVCVAILVLARRSVPPFRLERGGRFDFLGAIAVTGALLALVYAVISVESAGWTAPPTLGALALALLLGGMFVLVEHVHPNPMIELRMFRVRSLTVANLTLFLLCGAPACGIYVATMYLQNVMMYSSGHTGLVFLPASFAVVFGSFAAQRFIPLIGVRRLVTAAAAIAAAGSVLLGTAGTGPAGMDALMISGAVFVLYLGASCVSIALRVLATSDLDVGDVGAASGLINTAQQVGAAFWLAVFSSVVTRHVANGSDAPVVLLSSTYELVAWASSGLAVLSAIVAAAALPAGPGGRSASSDRAR</sequence>
<feature type="transmembrane region" description="Helical" evidence="7">
    <location>
        <begin position="51"/>
        <end position="73"/>
    </location>
</feature>
<dbReference type="SUPFAM" id="SSF103473">
    <property type="entry name" value="MFS general substrate transporter"/>
    <property type="match status" value="1"/>
</dbReference>
<feature type="transmembrane region" description="Helical" evidence="7">
    <location>
        <begin position="311"/>
        <end position="328"/>
    </location>
</feature>
<gene>
    <name evidence="9" type="ORF">HNR02_001432</name>
</gene>
<feature type="domain" description="Major facilitator superfamily (MFS) profile" evidence="8">
    <location>
        <begin position="20"/>
        <end position="472"/>
    </location>
</feature>
<proteinExistence type="predicted"/>
<dbReference type="AlphaFoldDB" id="A0A853AZM9"/>
<evidence type="ECO:0000256" key="5">
    <source>
        <dbReference type="ARBA" id="ARBA00022989"/>
    </source>
</evidence>
<feature type="transmembrane region" description="Helical" evidence="7">
    <location>
        <begin position="238"/>
        <end position="255"/>
    </location>
</feature>
<evidence type="ECO:0000256" key="7">
    <source>
        <dbReference type="SAM" id="Phobius"/>
    </source>
</evidence>
<dbReference type="Gene3D" id="1.20.1720.10">
    <property type="entry name" value="Multidrug resistance protein D"/>
    <property type="match status" value="1"/>
</dbReference>
<evidence type="ECO:0000256" key="6">
    <source>
        <dbReference type="ARBA" id="ARBA00023136"/>
    </source>
</evidence>
<feature type="transmembrane region" description="Helical" evidence="7">
    <location>
        <begin position="276"/>
        <end position="299"/>
    </location>
</feature>
<feature type="transmembrane region" description="Helical" evidence="7">
    <location>
        <begin position="173"/>
        <end position="191"/>
    </location>
</feature>
<evidence type="ECO:0000313" key="9">
    <source>
        <dbReference type="EMBL" id="NYI88109.1"/>
    </source>
</evidence>
<organism evidence="9 10">
    <name type="scientific">Amycolatopsis endophytica</name>
    <dbReference type="NCBI Taxonomy" id="860233"/>
    <lineage>
        <taxon>Bacteria</taxon>
        <taxon>Bacillati</taxon>
        <taxon>Actinomycetota</taxon>
        <taxon>Actinomycetes</taxon>
        <taxon>Pseudonocardiales</taxon>
        <taxon>Pseudonocardiaceae</taxon>
        <taxon>Amycolatopsis</taxon>
    </lineage>
</organism>
<name>A0A853AZM9_9PSEU</name>
<dbReference type="InterPro" id="IPR011701">
    <property type="entry name" value="MFS"/>
</dbReference>
<keyword evidence="6 7" id="KW-0472">Membrane</keyword>
<feature type="transmembrane region" description="Helical" evidence="7">
    <location>
        <begin position="20"/>
        <end position="45"/>
    </location>
</feature>
<evidence type="ECO:0000313" key="10">
    <source>
        <dbReference type="Proteomes" id="UP000549616"/>
    </source>
</evidence>
<feature type="transmembrane region" description="Helical" evidence="7">
    <location>
        <begin position="448"/>
        <end position="471"/>
    </location>
</feature>
<accession>A0A853AZM9</accession>
<dbReference type="InterPro" id="IPR036259">
    <property type="entry name" value="MFS_trans_sf"/>
</dbReference>
<feature type="transmembrane region" description="Helical" evidence="7">
    <location>
        <begin position="403"/>
        <end position="428"/>
    </location>
</feature>
<dbReference type="Proteomes" id="UP000549616">
    <property type="component" value="Unassembled WGS sequence"/>
</dbReference>
<dbReference type="CDD" id="cd17321">
    <property type="entry name" value="MFS_MMR_MDR_like"/>
    <property type="match status" value="1"/>
</dbReference>
<dbReference type="PANTHER" id="PTHR42718">
    <property type="entry name" value="MAJOR FACILITATOR SUPERFAMILY MULTIDRUG TRANSPORTER MFSC"/>
    <property type="match status" value="1"/>
</dbReference>
<keyword evidence="10" id="KW-1185">Reference proteome</keyword>
<reference evidence="9 10" key="1">
    <citation type="submission" date="2020-07" db="EMBL/GenBank/DDBJ databases">
        <title>Sequencing the genomes of 1000 actinobacteria strains.</title>
        <authorList>
            <person name="Klenk H.-P."/>
        </authorList>
    </citation>
    <scope>NUCLEOTIDE SEQUENCE [LARGE SCALE GENOMIC DNA]</scope>
    <source>
        <strain evidence="9 10">DSM 104006</strain>
    </source>
</reference>
<evidence type="ECO:0000256" key="1">
    <source>
        <dbReference type="ARBA" id="ARBA00004651"/>
    </source>
</evidence>
<dbReference type="Gene3D" id="1.20.1250.20">
    <property type="entry name" value="MFS general substrate transporter like domains"/>
    <property type="match status" value="1"/>
</dbReference>
<dbReference type="Pfam" id="PF07690">
    <property type="entry name" value="MFS_1"/>
    <property type="match status" value="1"/>
</dbReference>
<feature type="transmembrane region" description="Helical" evidence="7">
    <location>
        <begin position="115"/>
        <end position="133"/>
    </location>
</feature>
<feature type="transmembrane region" description="Helical" evidence="7">
    <location>
        <begin position="203"/>
        <end position="226"/>
    </location>
</feature>
<comment type="caution">
    <text evidence="9">The sequence shown here is derived from an EMBL/GenBank/DDBJ whole genome shotgun (WGS) entry which is preliminary data.</text>
</comment>
<dbReference type="GO" id="GO:0005886">
    <property type="term" value="C:plasma membrane"/>
    <property type="evidence" value="ECO:0007669"/>
    <property type="project" value="UniProtKB-SubCell"/>
</dbReference>
<evidence type="ECO:0000256" key="3">
    <source>
        <dbReference type="ARBA" id="ARBA00022475"/>
    </source>
</evidence>
<keyword evidence="5 7" id="KW-1133">Transmembrane helix</keyword>
<feature type="transmembrane region" description="Helical" evidence="7">
    <location>
        <begin position="145"/>
        <end position="167"/>
    </location>
</feature>